<accession>A0A5J5EMZ7</accession>
<proteinExistence type="predicted"/>
<keyword evidence="2" id="KW-1185">Reference proteome</keyword>
<dbReference type="EMBL" id="VXIS01000213">
    <property type="protein sequence ID" value="KAA8896392.1"/>
    <property type="molecule type" value="Genomic_DNA"/>
</dbReference>
<dbReference type="OrthoDB" id="4708870at2759"/>
<evidence type="ECO:0000313" key="1">
    <source>
        <dbReference type="EMBL" id="KAA8896392.1"/>
    </source>
</evidence>
<protein>
    <submittedName>
        <fullName evidence="1">Uncharacterized protein</fullName>
    </submittedName>
</protein>
<dbReference type="Proteomes" id="UP000326924">
    <property type="component" value="Unassembled WGS sequence"/>
</dbReference>
<dbReference type="InParanoid" id="A0A5J5EMZ7"/>
<gene>
    <name evidence="1" type="ORF">FN846DRAFT_275707</name>
</gene>
<dbReference type="AlphaFoldDB" id="A0A5J5EMZ7"/>
<evidence type="ECO:0000313" key="2">
    <source>
        <dbReference type="Proteomes" id="UP000326924"/>
    </source>
</evidence>
<reference evidence="1 2" key="1">
    <citation type="submission" date="2019-09" db="EMBL/GenBank/DDBJ databases">
        <title>Draft genome of the ectomycorrhizal ascomycete Sphaerosporella brunnea.</title>
        <authorList>
            <consortium name="DOE Joint Genome Institute"/>
            <person name="Benucci G.M."/>
            <person name="Marozzi G."/>
            <person name="Antonielli L."/>
            <person name="Sanchez S."/>
            <person name="Marco P."/>
            <person name="Wang X."/>
            <person name="Falini L.B."/>
            <person name="Barry K."/>
            <person name="Haridas S."/>
            <person name="Lipzen A."/>
            <person name="Labutti K."/>
            <person name="Grigoriev I.V."/>
            <person name="Murat C."/>
            <person name="Martin F."/>
            <person name="Albertini E."/>
            <person name="Donnini D."/>
            <person name="Bonito G."/>
        </authorList>
    </citation>
    <scope>NUCLEOTIDE SEQUENCE [LARGE SCALE GENOMIC DNA]</scope>
    <source>
        <strain evidence="1 2">Sb_GMNB300</strain>
    </source>
</reference>
<organism evidence="1 2">
    <name type="scientific">Sphaerosporella brunnea</name>
    <dbReference type="NCBI Taxonomy" id="1250544"/>
    <lineage>
        <taxon>Eukaryota</taxon>
        <taxon>Fungi</taxon>
        <taxon>Dikarya</taxon>
        <taxon>Ascomycota</taxon>
        <taxon>Pezizomycotina</taxon>
        <taxon>Pezizomycetes</taxon>
        <taxon>Pezizales</taxon>
        <taxon>Pyronemataceae</taxon>
        <taxon>Sphaerosporella</taxon>
    </lineage>
</organism>
<sequence>MGGSAFSNLGISRIPADSLPLLQEHIESLLTPYYYGMIKSPPPAPGKLDHGDLDLLVLPLDFGNAPSKETLKAALSAIATVTTKGSPTISFAVPFPRHLAPAPGALFQLDIHVCASPHDLEWVLFQYSYGDFWNIVGAMARRVGLKIDNTGMHLRLGEGETLLLTAEPVAVLEFLGFEQEVFSKGEWESLEDMFAFIRECRFFTPEAFAKENESQKDRQRATKRHGWIKWKESLETIPPSTQGKIVEAEEVRVEALERFGKKREYEKTMQERANRARLKLMWKGVMAGLPLETDREKGLTLRRLRTLWESVDGRDLETLPTFAETHWKAEWEKAMEREAQTALMPKKVKRKGGVEVASAGG</sequence>
<name>A0A5J5EMZ7_9PEZI</name>
<comment type="caution">
    <text evidence="1">The sequence shown here is derived from an EMBL/GenBank/DDBJ whole genome shotgun (WGS) entry which is preliminary data.</text>
</comment>